<gene>
    <name evidence="1" type="ORF">GURASL_16790</name>
</gene>
<sequence>MPRPNRDNIKQWLDQSDVEFFTHFVKAWIPFNAWYRHTYDTLRTEREILDEVKSDGNRIRTRFMAKLDGGDPDSEEIRNHIAALHRRLSSDPLQDRNDNQVSFESVCIGRNPQRIFSRTFYNWTYRVERQNANNIVSTVTSPANAVTCTITQTNGWDVDEFETHPSFMALHTNKRGPFRQCYAEANPFQFTSLLTTNPPPADAMLMDGYHFVNDKYAIFAGLIEVLYCMRNLLFHGELVPDAQANRTYEPAYYLLRHLIRCIT</sequence>
<proteinExistence type="predicted"/>
<reference evidence="1 2" key="1">
    <citation type="submission" date="2022-12" db="EMBL/GenBank/DDBJ databases">
        <title>Polyphasic characterization of Geotalea uranireducens NIT-SL11 newly isolated from a complex of sewage sludge and microbially reduced graphene oxide.</title>
        <authorList>
            <person name="Xie L."/>
            <person name="Yoshida N."/>
            <person name="Meng L."/>
        </authorList>
    </citation>
    <scope>NUCLEOTIDE SEQUENCE [LARGE SCALE GENOMIC DNA]</scope>
    <source>
        <strain evidence="1 2">NIT-SL11</strain>
    </source>
</reference>
<dbReference type="RefSeq" id="WP_282003404.1">
    <property type="nucleotide sequence ID" value="NZ_AP027151.1"/>
</dbReference>
<accession>A0ABN6VUD3</accession>
<name>A0ABN6VUD3_9BACT</name>
<evidence type="ECO:0000313" key="1">
    <source>
        <dbReference type="EMBL" id="BDV42756.1"/>
    </source>
</evidence>
<keyword evidence="2" id="KW-1185">Reference proteome</keyword>
<evidence type="ECO:0000313" key="2">
    <source>
        <dbReference type="Proteomes" id="UP001317705"/>
    </source>
</evidence>
<dbReference type="EMBL" id="AP027151">
    <property type="protein sequence ID" value="BDV42756.1"/>
    <property type="molecule type" value="Genomic_DNA"/>
</dbReference>
<organism evidence="1 2">
    <name type="scientific">Geotalea uraniireducens</name>
    <dbReference type="NCBI Taxonomy" id="351604"/>
    <lineage>
        <taxon>Bacteria</taxon>
        <taxon>Pseudomonadati</taxon>
        <taxon>Thermodesulfobacteriota</taxon>
        <taxon>Desulfuromonadia</taxon>
        <taxon>Geobacterales</taxon>
        <taxon>Geobacteraceae</taxon>
        <taxon>Geotalea</taxon>
    </lineage>
</organism>
<evidence type="ECO:0008006" key="3">
    <source>
        <dbReference type="Google" id="ProtNLM"/>
    </source>
</evidence>
<dbReference type="Proteomes" id="UP001317705">
    <property type="component" value="Chromosome"/>
</dbReference>
<protein>
    <recommendedName>
        <fullName evidence="3">Apea-like HEPN domain-containing protein</fullName>
    </recommendedName>
</protein>